<name>W7X206_TETTS</name>
<keyword evidence="1 2" id="KW-0812">Transmembrane</keyword>
<feature type="transmembrane region" description="Helical" evidence="1">
    <location>
        <begin position="27"/>
        <end position="47"/>
    </location>
</feature>
<dbReference type="InParanoid" id="W7X206"/>
<feature type="transmembrane region" description="Helical" evidence="1">
    <location>
        <begin position="143"/>
        <end position="163"/>
    </location>
</feature>
<keyword evidence="1" id="KW-1133">Transmembrane helix</keyword>
<proteinExistence type="predicted"/>
<evidence type="ECO:0000313" key="3">
    <source>
        <dbReference type="Proteomes" id="UP000009168"/>
    </source>
</evidence>
<reference evidence="3" key="1">
    <citation type="journal article" date="2006" name="PLoS Biol.">
        <title>Macronuclear genome sequence of the ciliate Tetrahymena thermophila, a model eukaryote.</title>
        <authorList>
            <person name="Eisen J.A."/>
            <person name="Coyne R.S."/>
            <person name="Wu M."/>
            <person name="Wu D."/>
            <person name="Thiagarajan M."/>
            <person name="Wortman J.R."/>
            <person name="Badger J.H."/>
            <person name="Ren Q."/>
            <person name="Amedeo P."/>
            <person name="Jones K.M."/>
            <person name="Tallon L.J."/>
            <person name="Delcher A.L."/>
            <person name="Salzberg S.L."/>
            <person name="Silva J.C."/>
            <person name="Haas B.J."/>
            <person name="Majoros W.H."/>
            <person name="Farzad M."/>
            <person name="Carlton J.M."/>
            <person name="Smith R.K. Jr."/>
            <person name="Garg J."/>
            <person name="Pearlman R.E."/>
            <person name="Karrer K.M."/>
            <person name="Sun L."/>
            <person name="Manning G."/>
            <person name="Elde N.C."/>
            <person name="Turkewitz A.P."/>
            <person name="Asai D.J."/>
            <person name="Wilkes D.E."/>
            <person name="Wang Y."/>
            <person name="Cai H."/>
            <person name="Collins K."/>
            <person name="Stewart B.A."/>
            <person name="Lee S.R."/>
            <person name="Wilamowska K."/>
            <person name="Weinberg Z."/>
            <person name="Ruzzo W.L."/>
            <person name="Wloga D."/>
            <person name="Gaertig J."/>
            <person name="Frankel J."/>
            <person name="Tsao C.-C."/>
            <person name="Gorovsky M.A."/>
            <person name="Keeling P.J."/>
            <person name="Waller R.F."/>
            <person name="Patron N.J."/>
            <person name="Cherry J.M."/>
            <person name="Stover N.A."/>
            <person name="Krieger C.J."/>
            <person name="del Toro C."/>
            <person name="Ryder H.F."/>
            <person name="Williamson S.C."/>
            <person name="Barbeau R.A."/>
            <person name="Hamilton E.P."/>
            <person name="Orias E."/>
        </authorList>
    </citation>
    <scope>NUCLEOTIDE SEQUENCE [LARGE SCALE GENOMIC DNA]</scope>
    <source>
        <strain evidence="3">SB210</strain>
    </source>
</reference>
<dbReference type="Proteomes" id="UP000009168">
    <property type="component" value="Unassembled WGS sequence"/>
</dbReference>
<sequence>MYLYIIYKNGGITIALSKFRKSFLSKIINNHSIIILLLIFTFFNQIIYPTFTIYKKQILRRLPYENDVYLFRRLNQILYKVSKDKKNNSASVTLILSLIIYAQSQYCIIFSIFFQKNLWKCPKKCVLDNGRNRNQCQQKNTKNIFVTIFSAIISQCYLLFILLQTQELQNNLINIVLGDQYKQILANNYMIVLCIFNKCSTCQFIYCSKKHQKILYLFILKNVKE</sequence>
<protein>
    <submittedName>
        <fullName evidence="2">Transmembrane protein, putative</fullName>
    </submittedName>
</protein>
<keyword evidence="1" id="KW-0472">Membrane</keyword>
<dbReference type="RefSeq" id="XP_012655799.1">
    <property type="nucleotide sequence ID" value="XM_012800345.1"/>
</dbReference>
<evidence type="ECO:0000313" key="2">
    <source>
        <dbReference type="EMBL" id="EWS71667.1"/>
    </source>
</evidence>
<dbReference type="KEGG" id="tet:TTHERM_001193630"/>
<organism evidence="2 3">
    <name type="scientific">Tetrahymena thermophila (strain SB210)</name>
    <dbReference type="NCBI Taxonomy" id="312017"/>
    <lineage>
        <taxon>Eukaryota</taxon>
        <taxon>Sar</taxon>
        <taxon>Alveolata</taxon>
        <taxon>Ciliophora</taxon>
        <taxon>Intramacronucleata</taxon>
        <taxon>Oligohymenophorea</taxon>
        <taxon>Hymenostomatida</taxon>
        <taxon>Tetrahymenina</taxon>
        <taxon>Tetrahymenidae</taxon>
        <taxon>Tetrahymena</taxon>
    </lineage>
</organism>
<feature type="transmembrane region" description="Helical" evidence="1">
    <location>
        <begin position="92"/>
        <end position="114"/>
    </location>
</feature>
<accession>W7X206</accession>
<keyword evidence="3" id="KW-1185">Reference proteome</keyword>
<evidence type="ECO:0000256" key="1">
    <source>
        <dbReference type="SAM" id="Phobius"/>
    </source>
</evidence>
<dbReference type="AlphaFoldDB" id="W7X206"/>
<dbReference type="EMBL" id="GG662431">
    <property type="protein sequence ID" value="EWS71667.1"/>
    <property type="molecule type" value="Genomic_DNA"/>
</dbReference>
<dbReference type="GeneID" id="24441893"/>
<gene>
    <name evidence="2" type="ORF">TTHERM_001193630</name>
</gene>